<name>A0A1I4V8P1_9FLAO</name>
<evidence type="ECO:0000313" key="5">
    <source>
        <dbReference type="Proteomes" id="UP000182961"/>
    </source>
</evidence>
<reference evidence="5" key="1">
    <citation type="submission" date="2016-10" db="EMBL/GenBank/DDBJ databases">
        <authorList>
            <person name="Varghese N."/>
            <person name="Submissions S."/>
        </authorList>
    </citation>
    <scope>NUCLEOTIDE SEQUENCE [LARGE SCALE GENOMIC DNA]</scope>
    <source>
        <strain evidence="5">DSM 4002</strain>
    </source>
</reference>
<dbReference type="PROSITE" id="PS50853">
    <property type="entry name" value="FN3"/>
    <property type="match status" value="1"/>
</dbReference>
<dbReference type="Pfam" id="PF19408">
    <property type="entry name" value="PKD_6"/>
    <property type="match status" value="1"/>
</dbReference>
<sequence length="1623" mass="171993">MKRILLFADLLMIPTNQRKRSRGLRIGLNSFLTGKAFSCMLLFILFLFSTKNYGQCAYPTGATQVGSTIIYCIDNSGTISNNVPAGRFVLLNVVQGFTYRFRVDDNFGGTNNNEIVSIYNAANNNGLTTSAGSGGVDFNWTATLSGQVKVLISRGGTAPSGCVNDGSGPARLRINLNSIGNSIDSQTAFGTDTWRGHIYNAGGVSPEPFTNANYAGYYDVASETIAESFGGYTACFPVFSQGSQRASMYTEGYAVRYRMKTTKSGCYFVNFRGDDGIRLTLNGTSVFDRWVEQGPTNYSSVLVRLDGDDDFVLDYYENTGQNEVGFSLTPFDANANTITAPTTINLCSNGNPAIIEGSLQYSSENASLQNPQLNFQWQLSTDGGAYANISGATERTYDPPAIANATSANIVRRFKRLVTLNTANVPDINGVRTNCLYNESNVVTITTSPTVPATPGVITGTATVCQGQSGVSYSVPAIANATSYTWSYSGTGFTPSGTTASITGSFSASATSGNLTVRGVNGCGNGTVSATYAITVNPPSAVGAVSANQTICSGSSPSSNVTIASATGTIQWQRADDAAFTSNVINVGTSSTTLTIAQIGALTATRYFRAVVTSGVCSSVTSNTVTIAVNPLPQGSLTANGPFCVTGSGQLTWTATAGTGPYTIIYNDGVANRTVNNVVSGTPFNTFTTPVTATTTYNLVSVTGTGGISCVRTTGFTVGSAIITVNPTSAVGAVSANQTICSGSSPSSNVTIASATGTIQWQRADDATFTTNLTNVGTNSTTLTIAQIGALTATRYFRAVVTSGVCPAVTSGIVTITVNPILPASVSIAITTGTQVSCSGTTVTFTATPTNGGASPTYQWTKNGTNISGATSVTYTGISGTDFVNTDIIGCVMTSNATPCLTGSPATSPGLTMTVIPTPATPVLTNFILTCNQTTASQTWNASSNTSNYIVDVFSDAALTSYLAGYQNRPVTPSASSTESLSINGLLAGQTYYMRVKAVSSCGIESAYSNIVTISLAISQSSDGVTWDNGGLTVNKIAKFTGSSNINVSSAVTACSCIVDPNVNVVIKSPGELILENGLDVKGTLVFENNTSLKQTNPAALNTGSIEYQRKSSPMKNFDFTYWSSPVYGDGIVVPKQTAKNLSPNTLDNKYFRFDPTSGWVFDDGEMKPGVGFIIRVPKPGSPAPDNWSGPTYEQPVTFKGIPNNGTIPFVAGADQFNLIGNPYPSAINAELFMTDLNNKGIIYGPLYFWTHNTPITNNVYASNDYATFNLTGPTATVSAVGNLSPEWIDLNNNKTVDTGEFTDLNANGFLDKLPEWVDANNNNVLENGEWIDSNNNNRLDLPTFEVTANRPTGYIAAGQSFFVGNVGAGSFQFTNAMRVSGQNDKFFKQTNTKKTTLDEKNRVWLNLTNSQGAFKQLLVGYIAGATNDWDNLYDGPSFDGQPFVDFYSINQGKNLTIQGRALPFEATDEVPLGYRSTIAGPFEISIDARDGNLAQQEIWLEDKKTATLHDLAKGKYSFTAINGVENSRFVLKYTNKTLGTDDNTLEDKSLVISIKNKKITVTSSEETITQIQIFDLLGRKIFDKSKINAQEYMIEALPSSEQTLIVKTTLANGAISNKKIIF</sequence>
<dbReference type="InterPro" id="IPR036116">
    <property type="entry name" value="FN3_sf"/>
</dbReference>
<keyword evidence="1" id="KW-0812">Transmembrane</keyword>
<keyword evidence="1" id="KW-1133">Transmembrane helix</keyword>
<accession>A0A1I4V8P1</accession>
<protein>
    <recommendedName>
        <fullName evidence="6">T9SS sorting signal type C domain-containing protein</fullName>
    </recommendedName>
</protein>
<proteinExistence type="predicted"/>
<dbReference type="eggNOG" id="COG5184">
    <property type="taxonomic scope" value="Bacteria"/>
</dbReference>
<evidence type="ECO:0000259" key="2">
    <source>
        <dbReference type="PROSITE" id="PS50853"/>
    </source>
</evidence>
<keyword evidence="5" id="KW-1185">Reference proteome</keyword>
<evidence type="ECO:0000313" key="4">
    <source>
        <dbReference type="EMBL" id="SFM97533.1"/>
    </source>
</evidence>
<dbReference type="Proteomes" id="UP000182961">
    <property type="component" value="Unassembled WGS sequence"/>
</dbReference>
<dbReference type="InterPro" id="IPR003961">
    <property type="entry name" value="FN3_dom"/>
</dbReference>
<dbReference type="Gene3D" id="2.60.40.10">
    <property type="entry name" value="Immunoglobulins"/>
    <property type="match status" value="2"/>
</dbReference>
<dbReference type="RefSeq" id="WP_024979846.1">
    <property type="nucleotide sequence ID" value="NZ_CBCRUM010000003.1"/>
</dbReference>
<dbReference type="EMBL" id="FOUT01000004">
    <property type="protein sequence ID" value="SFM97533.1"/>
    <property type="molecule type" value="Genomic_DNA"/>
</dbReference>
<gene>
    <name evidence="4" type="ORF">SAMN05444143_104178</name>
</gene>
<dbReference type="SUPFAM" id="SSF49265">
    <property type="entry name" value="Fibronectin type III"/>
    <property type="match status" value="1"/>
</dbReference>
<feature type="domain" description="Fibronectin type-III" evidence="2">
    <location>
        <begin position="918"/>
        <end position="1019"/>
    </location>
</feature>
<feature type="domain" description="PA14" evidence="3">
    <location>
        <begin position="199"/>
        <end position="343"/>
    </location>
</feature>
<dbReference type="InterPro" id="IPR013783">
    <property type="entry name" value="Ig-like_fold"/>
</dbReference>
<dbReference type="NCBIfam" id="NF033708">
    <property type="entry name" value="T9SS_Cterm_ChiA"/>
    <property type="match status" value="1"/>
</dbReference>
<evidence type="ECO:0008006" key="6">
    <source>
        <dbReference type="Google" id="ProtNLM"/>
    </source>
</evidence>
<organism evidence="4 5">
    <name type="scientific">Flavobacterium succinicans</name>
    <dbReference type="NCBI Taxonomy" id="29536"/>
    <lineage>
        <taxon>Bacteria</taxon>
        <taxon>Pseudomonadati</taxon>
        <taxon>Bacteroidota</taxon>
        <taxon>Flavobacteriia</taxon>
        <taxon>Flavobacteriales</taxon>
        <taxon>Flavobacteriaceae</taxon>
        <taxon>Flavobacterium</taxon>
    </lineage>
</organism>
<dbReference type="InterPro" id="IPR037524">
    <property type="entry name" value="PA14/GLEYA"/>
</dbReference>
<evidence type="ECO:0000259" key="3">
    <source>
        <dbReference type="PROSITE" id="PS51820"/>
    </source>
</evidence>
<dbReference type="InterPro" id="IPR045829">
    <property type="entry name" value="PKD_6"/>
</dbReference>
<dbReference type="PROSITE" id="PS51820">
    <property type="entry name" value="PA14"/>
    <property type="match status" value="1"/>
</dbReference>
<dbReference type="eggNOG" id="COG1345">
    <property type="taxonomic scope" value="Bacteria"/>
</dbReference>
<feature type="transmembrane region" description="Helical" evidence="1">
    <location>
        <begin position="26"/>
        <end position="48"/>
    </location>
</feature>
<keyword evidence="1" id="KW-0472">Membrane</keyword>
<evidence type="ECO:0000256" key="1">
    <source>
        <dbReference type="SAM" id="Phobius"/>
    </source>
</evidence>